<dbReference type="InterPro" id="IPR011545">
    <property type="entry name" value="DEAD/DEAH_box_helicase_dom"/>
</dbReference>
<sequence>MSSQPVPGPSRRKKITKTGHPRIRSRNIKKNTENDRVEALERQAMEFESPTSLKAFADLPISENTKRGLKKAFFVDMTDIQAQSLPVSLKGKDVLGAARTGSGKTLAFLIPVLEMLYRQKWGPMDGLGALIISPTRELAVQIFQVLRSIGGYHSFSAGLVIGGKNLKDERERLSRMNILVATPGRLLQHMDQTFGFESDNLKMLVLDEADRILDMGFSKTLSALLSHLPKSRQTLLFSATQTRSVNDLARLSLHDAVPIGVNAADDPSFSIAQNLEQHYLICTLDQKLSVLWSFIKSHLQSKVIVFASSCKQVRFIFETFCKMHPGMPLIHLHGKQKQTARLSMYDKFTQSKHAVLFATDIAARGLDFPSVDWVLQLDAPEDAETYVHRVGRTARYESKGKGLLFLMPSEEEGMLSALKAKGIEVQKIKVRPNKQHDIQNQLQKLAFQDPEIKYLGQRAFVSYLRSVHLHKNKSIFKVTELPLSEFAESLGLPGAPKVKFLNREMKQKKNTDRRADFAKREALEAQERSDEDEEEESGDIHTSSDEERDSDDDAGAQAAPIISTKNGGVRTKYDRMFERKNQDVLSHHYSKLIEQDVASDEDDFITLKRANHEIADVPLKDVNVDNLSKRKQKLSKAKRTILLNAPSTKKIVFDDSGEGHEANPVADAEAWVKENGGMVGVVEEGNKYAETERGKMRIADVLDKQEAKDKKKEKKRKRKERERLAMEGGNEAGAYSAPLSDEDDAYMSPEFDLPSESESELPPAKRSRMTNARLGHTLEDEENLALALLRGSR</sequence>
<evidence type="ECO:0000256" key="3">
    <source>
        <dbReference type="ARBA" id="ARBA00022552"/>
    </source>
</evidence>
<dbReference type="OrthoDB" id="10259640at2759"/>
<feature type="region of interest" description="Disordered" evidence="12">
    <location>
        <begin position="692"/>
        <end position="779"/>
    </location>
</feature>
<keyword evidence="5 10" id="KW-0378">Hydrolase</keyword>
<dbReference type="AlphaFoldDB" id="A0A0D0CVN1"/>
<evidence type="ECO:0000259" key="13">
    <source>
        <dbReference type="PROSITE" id="PS51192"/>
    </source>
</evidence>
<evidence type="ECO:0000256" key="5">
    <source>
        <dbReference type="ARBA" id="ARBA00022801"/>
    </source>
</evidence>
<dbReference type="Pfam" id="PF13959">
    <property type="entry name" value="CTE_SPB4"/>
    <property type="match status" value="1"/>
</dbReference>
<gene>
    <name evidence="16" type="ORF">GYMLUDRAFT_40831</name>
</gene>
<comment type="catalytic activity">
    <reaction evidence="11">
        <text>ATP + H2O = ADP + phosphate + H(+)</text>
        <dbReference type="Rhea" id="RHEA:13065"/>
        <dbReference type="ChEBI" id="CHEBI:15377"/>
        <dbReference type="ChEBI" id="CHEBI:15378"/>
        <dbReference type="ChEBI" id="CHEBI:30616"/>
        <dbReference type="ChEBI" id="CHEBI:43474"/>
        <dbReference type="ChEBI" id="CHEBI:456216"/>
        <dbReference type="EC" id="3.6.4.13"/>
    </reaction>
</comment>
<dbReference type="Gene3D" id="3.40.50.300">
    <property type="entry name" value="P-loop containing nucleotide triphosphate hydrolases"/>
    <property type="match status" value="2"/>
</dbReference>
<dbReference type="Pfam" id="PF00271">
    <property type="entry name" value="Helicase_C"/>
    <property type="match status" value="1"/>
</dbReference>
<dbReference type="Proteomes" id="UP000053593">
    <property type="component" value="Unassembled WGS sequence"/>
</dbReference>
<evidence type="ECO:0000256" key="7">
    <source>
        <dbReference type="ARBA" id="ARBA00022840"/>
    </source>
</evidence>
<comment type="function">
    <text evidence="11">RNA helicase.</text>
</comment>
<dbReference type="InterPro" id="IPR014001">
    <property type="entry name" value="Helicase_ATP-bd"/>
</dbReference>
<evidence type="ECO:0000256" key="6">
    <source>
        <dbReference type="ARBA" id="ARBA00022806"/>
    </source>
</evidence>
<evidence type="ECO:0000256" key="9">
    <source>
        <dbReference type="PROSITE-ProRule" id="PRU00552"/>
    </source>
</evidence>
<evidence type="ECO:0000256" key="11">
    <source>
        <dbReference type="RuleBase" id="RU365068"/>
    </source>
</evidence>
<dbReference type="InterPro" id="IPR000629">
    <property type="entry name" value="RNA-helicase_DEAD-box_CS"/>
</dbReference>
<dbReference type="SMART" id="SM00490">
    <property type="entry name" value="HELICc"/>
    <property type="match status" value="1"/>
</dbReference>
<evidence type="ECO:0000313" key="16">
    <source>
        <dbReference type="EMBL" id="KIK63767.1"/>
    </source>
</evidence>
<organism evidence="16 17">
    <name type="scientific">Collybiopsis luxurians FD-317 M1</name>
    <dbReference type="NCBI Taxonomy" id="944289"/>
    <lineage>
        <taxon>Eukaryota</taxon>
        <taxon>Fungi</taxon>
        <taxon>Dikarya</taxon>
        <taxon>Basidiomycota</taxon>
        <taxon>Agaricomycotina</taxon>
        <taxon>Agaricomycetes</taxon>
        <taxon>Agaricomycetidae</taxon>
        <taxon>Agaricales</taxon>
        <taxon>Marasmiineae</taxon>
        <taxon>Omphalotaceae</taxon>
        <taxon>Collybiopsis</taxon>
        <taxon>Collybiopsis luxurians</taxon>
    </lineage>
</organism>
<dbReference type="CDD" id="cd18787">
    <property type="entry name" value="SF2_C_DEAD"/>
    <property type="match status" value="1"/>
</dbReference>
<dbReference type="PROSITE" id="PS51194">
    <property type="entry name" value="HELICASE_CTER"/>
    <property type="match status" value="1"/>
</dbReference>
<keyword evidence="7 10" id="KW-0067">ATP-binding</keyword>
<dbReference type="EMBL" id="KN834763">
    <property type="protein sequence ID" value="KIK63767.1"/>
    <property type="molecule type" value="Genomic_DNA"/>
</dbReference>
<dbReference type="InterPro" id="IPR025313">
    <property type="entry name" value="SPB4-like_CTE"/>
</dbReference>
<keyword evidence="2" id="KW-0690">Ribosome biogenesis</keyword>
<keyword evidence="8 11" id="KW-0694">RNA-binding</keyword>
<dbReference type="PROSITE" id="PS51192">
    <property type="entry name" value="HELICASE_ATP_BIND_1"/>
    <property type="match status" value="1"/>
</dbReference>
<evidence type="ECO:0000259" key="14">
    <source>
        <dbReference type="PROSITE" id="PS51194"/>
    </source>
</evidence>
<feature type="compositionally biased region" description="Basic residues" evidence="12">
    <location>
        <begin position="10"/>
        <end position="29"/>
    </location>
</feature>
<proteinExistence type="inferred from homology"/>
<feature type="region of interest" description="Disordered" evidence="12">
    <location>
        <begin position="1"/>
        <end position="34"/>
    </location>
</feature>
<name>A0A0D0CVN1_9AGAR</name>
<feature type="compositionally biased region" description="Basic and acidic residues" evidence="12">
    <location>
        <begin position="692"/>
        <end position="710"/>
    </location>
</feature>
<comment type="similarity">
    <text evidence="10">Belongs to the DEAD box helicase family.</text>
</comment>
<evidence type="ECO:0000256" key="1">
    <source>
        <dbReference type="ARBA" id="ARBA00004604"/>
    </source>
</evidence>
<evidence type="ECO:0000313" key="17">
    <source>
        <dbReference type="Proteomes" id="UP000053593"/>
    </source>
</evidence>
<keyword evidence="4 10" id="KW-0547">Nucleotide-binding</keyword>
<evidence type="ECO:0000259" key="15">
    <source>
        <dbReference type="PROSITE" id="PS51195"/>
    </source>
</evidence>
<dbReference type="EC" id="3.6.4.13" evidence="11"/>
<dbReference type="InterPro" id="IPR014014">
    <property type="entry name" value="RNA_helicase_DEAD_Q_motif"/>
</dbReference>
<feature type="domain" description="Helicase ATP-binding" evidence="13">
    <location>
        <begin position="85"/>
        <end position="259"/>
    </location>
</feature>
<evidence type="ECO:0000256" key="12">
    <source>
        <dbReference type="SAM" id="MobiDB-lite"/>
    </source>
</evidence>
<comment type="domain">
    <text evidence="11">The Q motif is unique to and characteristic of the DEAD box family of RNA helicases and controls ATP binding and hydrolysis.</text>
</comment>
<dbReference type="Pfam" id="PF00270">
    <property type="entry name" value="DEAD"/>
    <property type="match status" value="1"/>
</dbReference>
<dbReference type="GO" id="GO:0006364">
    <property type="term" value="P:rRNA processing"/>
    <property type="evidence" value="ECO:0007669"/>
    <property type="project" value="UniProtKB-KW"/>
</dbReference>
<keyword evidence="3" id="KW-0698">rRNA processing</keyword>
<dbReference type="GO" id="GO:0005524">
    <property type="term" value="F:ATP binding"/>
    <property type="evidence" value="ECO:0007669"/>
    <property type="project" value="UniProtKB-UniRule"/>
</dbReference>
<dbReference type="InterPro" id="IPR027417">
    <property type="entry name" value="P-loop_NTPase"/>
</dbReference>
<feature type="region of interest" description="Disordered" evidence="12">
    <location>
        <begin position="522"/>
        <end position="567"/>
    </location>
</feature>
<dbReference type="HOGENOM" id="CLU_003041_26_1_1"/>
<evidence type="ECO:0000256" key="8">
    <source>
        <dbReference type="ARBA" id="ARBA00022884"/>
    </source>
</evidence>
<dbReference type="PANTHER" id="PTHR24031">
    <property type="entry name" value="RNA HELICASE"/>
    <property type="match status" value="1"/>
</dbReference>
<evidence type="ECO:0000256" key="10">
    <source>
        <dbReference type="RuleBase" id="RU000492"/>
    </source>
</evidence>
<keyword evidence="17" id="KW-1185">Reference proteome</keyword>
<feature type="compositionally biased region" description="Basic residues" evidence="12">
    <location>
        <begin position="711"/>
        <end position="720"/>
    </location>
</feature>
<dbReference type="PROSITE" id="PS00039">
    <property type="entry name" value="DEAD_ATP_HELICASE"/>
    <property type="match status" value="1"/>
</dbReference>
<dbReference type="SMART" id="SM01178">
    <property type="entry name" value="DUF4217"/>
    <property type="match status" value="1"/>
</dbReference>
<dbReference type="SUPFAM" id="SSF52540">
    <property type="entry name" value="P-loop containing nucleoside triphosphate hydrolases"/>
    <property type="match status" value="1"/>
</dbReference>
<feature type="domain" description="DEAD-box RNA helicase Q" evidence="15">
    <location>
        <begin position="54"/>
        <end position="82"/>
    </location>
</feature>
<reference evidence="16 17" key="1">
    <citation type="submission" date="2014-04" db="EMBL/GenBank/DDBJ databases">
        <title>Evolutionary Origins and Diversification of the Mycorrhizal Mutualists.</title>
        <authorList>
            <consortium name="DOE Joint Genome Institute"/>
            <consortium name="Mycorrhizal Genomics Consortium"/>
            <person name="Kohler A."/>
            <person name="Kuo A."/>
            <person name="Nagy L.G."/>
            <person name="Floudas D."/>
            <person name="Copeland A."/>
            <person name="Barry K.W."/>
            <person name="Cichocki N."/>
            <person name="Veneault-Fourrey C."/>
            <person name="LaButti K."/>
            <person name="Lindquist E.A."/>
            <person name="Lipzen A."/>
            <person name="Lundell T."/>
            <person name="Morin E."/>
            <person name="Murat C."/>
            <person name="Riley R."/>
            <person name="Ohm R."/>
            <person name="Sun H."/>
            <person name="Tunlid A."/>
            <person name="Henrissat B."/>
            <person name="Grigoriev I.V."/>
            <person name="Hibbett D.S."/>
            <person name="Martin F."/>
        </authorList>
    </citation>
    <scope>NUCLEOTIDE SEQUENCE [LARGE SCALE GENOMIC DNA]</scope>
    <source>
        <strain evidence="16 17">FD-317 M1</strain>
    </source>
</reference>
<evidence type="ECO:0000256" key="4">
    <source>
        <dbReference type="ARBA" id="ARBA00022741"/>
    </source>
</evidence>
<dbReference type="PROSITE" id="PS51195">
    <property type="entry name" value="Q_MOTIF"/>
    <property type="match status" value="1"/>
</dbReference>
<dbReference type="InterPro" id="IPR001650">
    <property type="entry name" value="Helicase_C-like"/>
</dbReference>
<keyword evidence="6 10" id="KW-0347">Helicase</keyword>
<dbReference type="SMART" id="SM00487">
    <property type="entry name" value="DEXDc"/>
    <property type="match status" value="1"/>
</dbReference>
<dbReference type="GO" id="GO:0003723">
    <property type="term" value="F:RNA binding"/>
    <property type="evidence" value="ECO:0007669"/>
    <property type="project" value="UniProtKB-UniRule"/>
</dbReference>
<comment type="subcellular location">
    <subcellularLocation>
        <location evidence="1">Nucleus</location>
        <location evidence="1">Nucleolus</location>
    </subcellularLocation>
</comment>
<dbReference type="GO" id="GO:0016887">
    <property type="term" value="F:ATP hydrolysis activity"/>
    <property type="evidence" value="ECO:0007669"/>
    <property type="project" value="RHEA"/>
</dbReference>
<dbReference type="GO" id="GO:0003724">
    <property type="term" value="F:RNA helicase activity"/>
    <property type="evidence" value="ECO:0007669"/>
    <property type="project" value="UniProtKB-EC"/>
</dbReference>
<dbReference type="GO" id="GO:0005730">
    <property type="term" value="C:nucleolus"/>
    <property type="evidence" value="ECO:0007669"/>
    <property type="project" value="UniProtKB-SubCell"/>
</dbReference>
<feature type="domain" description="Helicase C-terminal" evidence="14">
    <location>
        <begin position="283"/>
        <end position="446"/>
    </location>
</feature>
<accession>A0A0D0CVN1</accession>
<evidence type="ECO:0000256" key="2">
    <source>
        <dbReference type="ARBA" id="ARBA00022517"/>
    </source>
</evidence>
<dbReference type="CDD" id="cd17941">
    <property type="entry name" value="DEADc_DDX10"/>
    <property type="match status" value="1"/>
</dbReference>
<protein>
    <recommendedName>
        <fullName evidence="11">ATP-dependent RNA helicase</fullName>
        <ecNumber evidence="11">3.6.4.13</ecNumber>
    </recommendedName>
</protein>
<feature type="short sequence motif" description="Q motif" evidence="9">
    <location>
        <begin position="54"/>
        <end position="82"/>
    </location>
</feature>